<name>A0A4Z2FVZ6_9TELE</name>
<feature type="compositionally biased region" description="Basic and acidic residues" evidence="1">
    <location>
        <begin position="39"/>
        <end position="51"/>
    </location>
</feature>
<dbReference type="AlphaFoldDB" id="A0A4Z2FVZ6"/>
<dbReference type="EMBL" id="SRLO01000886">
    <property type="protein sequence ID" value="TNN44754.1"/>
    <property type="molecule type" value="Genomic_DNA"/>
</dbReference>
<feature type="region of interest" description="Disordered" evidence="1">
    <location>
        <begin position="1"/>
        <end position="61"/>
    </location>
</feature>
<accession>A0A4Z2FVZ6</accession>
<reference evidence="2 3" key="1">
    <citation type="submission" date="2019-03" db="EMBL/GenBank/DDBJ databases">
        <title>First draft genome of Liparis tanakae, snailfish: a comprehensive survey of snailfish specific genes.</title>
        <authorList>
            <person name="Kim W."/>
            <person name="Song I."/>
            <person name="Jeong J.-H."/>
            <person name="Kim D."/>
            <person name="Kim S."/>
            <person name="Ryu S."/>
            <person name="Song J.Y."/>
            <person name="Lee S.K."/>
        </authorList>
    </citation>
    <scope>NUCLEOTIDE SEQUENCE [LARGE SCALE GENOMIC DNA]</scope>
    <source>
        <tissue evidence="2">Muscle</tissue>
    </source>
</reference>
<evidence type="ECO:0000256" key="1">
    <source>
        <dbReference type="SAM" id="MobiDB-lite"/>
    </source>
</evidence>
<evidence type="ECO:0000313" key="2">
    <source>
        <dbReference type="EMBL" id="TNN44754.1"/>
    </source>
</evidence>
<evidence type="ECO:0000313" key="3">
    <source>
        <dbReference type="Proteomes" id="UP000314294"/>
    </source>
</evidence>
<keyword evidence="3" id="KW-1185">Reference proteome</keyword>
<sequence length="61" mass="6544">MGGKVRLSEEETRRGGRKGSDCQGIKQGGTASDEVETGEWSKHSGPERDSESYADASRQAT</sequence>
<feature type="compositionally biased region" description="Basic and acidic residues" evidence="1">
    <location>
        <begin position="1"/>
        <end position="20"/>
    </location>
</feature>
<gene>
    <name evidence="2" type="ORF">EYF80_045054</name>
</gene>
<comment type="caution">
    <text evidence="2">The sequence shown here is derived from an EMBL/GenBank/DDBJ whole genome shotgun (WGS) entry which is preliminary data.</text>
</comment>
<organism evidence="2 3">
    <name type="scientific">Liparis tanakae</name>
    <name type="common">Tanaka's snailfish</name>
    <dbReference type="NCBI Taxonomy" id="230148"/>
    <lineage>
        <taxon>Eukaryota</taxon>
        <taxon>Metazoa</taxon>
        <taxon>Chordata</taxon>
        <taxon>Craniata</taxon>
        <taxon>Vertebrata</taxon>
        <taxon>Euteleostomi</taxon>
        <taxon>Actinopterygii</taxon>
        <taxon>Neopterygii</taxon>
        <taxon>Teleostei</taxon>
        <taxon>Neoteleostei</taxon>
        <taxon>Acanthomorphata</taxon>
        <taxon>Eupercaria</taxon>
        <taxon>Perciformes</taxon>
        <taxon>Cottioidei</taxon>
        <taxon>Cottales</taxon>
        <taxon>Liparidae</taxon>
        <taxon>Liparis</taxon>
    </lineage>
</organism>
<protein>
    <submittedName>
        <fullName evidence="2">Uncharacterized protein</fullName>
    </submittedName>
</protein>
<proteinExistence type="predicted"/>
<dbReference type="Proteomes" id="UP000314294">
    <property type="component" value="Unassembled WGS sequence"/>
</dbReference>